<evidence type="ECO:0000256" key="1">
    <source>
        <dbReference type="ARBA" id="ARBA00010088"/>
    </source>
</evidence>
<dbReference type="InterPro" id="IPR051601">
    <property type="entry name" value="Serine_prot/Carboxylest_S33"/>
</dbReference>
<keyword evidence="7" id="KW-1185">Reference proteome</keyword>
<dbReference type="InterPro" id="IPR029058">
    <property type="entry name" value="AB_hydrolase_fold"/>
</dbReference>
<dbReference type="Pfam" id="PF08386">
    <property type="entry name" value="Abhydrolase_4"/>
    <property type="match status" value="1"/>
</dbReference>
<keyword evidence="4" id="KW-1133">Transmembrane helix</keyword>
<name>A0A4P6KEA8_9MICO</name>
<dbReference type="KEGG" id="ltr:EVS81_07910"/>
<dbReference type="GO" id="GO:0016787">
    <property type="term" value="F:hydrolase activity"/>
    <property type="evidence" value="ECO:0007669"/>
    <property type="project" value="UniProtKB-KW"/>
</dbReference>
<dbReference type="SUPFAM" id="SSF53474">
    <property type="entry name" value="alpha/beta-Hydrolases"/>
    <property type="match status" value="1"/>
</dbReference>
<dbReference type="EMBL" id="CP035806">
    <property type="protein sequence ID" value="QBE48765.1"/>
    <property type="molecule type" value="Genomic_DNA"/>
</dbReference>
<dbReference type="Gene3D" id="3.40.50.1820">
    <property type="entry name" value="alpha/beta hydrolase"/>
    <property type="match status" value="1"/>
</dbReference>
<keyword evidence="4" id="KW-0472">Membrane</keyword>
<dbReference type="RefSeq" id="WP_130109900.1">
    <property type="nucleotide sequence ID" value="NZ_CP035806.1"/>
</dbReference>
<proteinExistence type="inferred from homology"/>
<gene>
    <name evidence="6" type="ORF">EVS81_07910</name>
</gene>
<dbReference type="InterPro" id="IPR013595">
    <property type="entry name" value="Pept_S33_TAP-like_C"/>
</dbReference>
<dbReference type="PANTHER" id="PTHR43248">
    <property type="entry name" value="2-SUCCINYL-6-HYDROXY-2,4-CYCLOHEXADIENE-1-CARBOXYLATE SYNTHASE"/>
    <property type="match status" value="1"/>
</dbReference>
<dbReference type="PANTHER" id="PTHR43248:SF29">
    <property type="entry name" value="TRIPEPTIDYL AMINOPEPTIDASE"/>
    <property type="match status" value="1"/>
</dbReference>
<evidence type="ECO:0000313" key="6">
    <source>
        <dbReference type="EMBL" id="QBE48765.1"/>
    </source>
</evidence>
<feature type="domain" description="Peptidase S33 tripeptidyl aminopeptidase-like C-terminal" evidence="5">
    <location>
        <begin position="431"/>
        <end position="531"/>
    </location>
</feature>
<comment type="similarity">
    <text evidence="1">Belongs to the peptidase S33 family.</text>
</comment>
<reference evidence="6 7" key="1">
    <citation type="submission" date="2019-02" db="EMBL/GenBank/DDBJ databases">
        <authorList>
            <person name="Sun L."/>
            <person name="Pan D."/>
            <person name="Wu X."/>
        </authorList>
    </citation>
    <scope>NUCLEOTIDE SEQUENCE [LARGE SCALE GENOMIC DNA]</scope>
    <source>
        <strain evidence="6 7">JW-1</strain>
    </source>
</reference>
<evidence type="ECO:0000256" key="4">
    <source>
        <dbReference type="SAM" id="Phobius"/>
    </source>
</evidence>
<organism evidence="6 7">
    <name type="scientific">Leucobacter triazinivorans</name>
    <dbReference type="NCBI Taxonomy" id="1784719"/>
    <lineage>
        <taxon>Bacteria</taxon>
        <taxon>Bacillati</taxon>
        <taxon>Actinomycetota</taxon>
        <taxon>Actinomycetes</taxon>
        <taxon>Micrococcales</taxon>
        <taxon>Microbacteriaceae</taxon>
        <taxon>Leucobacter</taxon>
    </lineage>
</organism>
<protein>
    <submittedName>
        <fullName evidence="6">Alpha/beta hydrolase</fullName>
    </submittedName>
</protein>
<keyword evidence="2" id="KW-0732">Signal</keyword>
<dbReference type="Proteomes" id="UP000289260">
    <property type="component" value="Chromosome"/>
</dbReference>
<dbReference type="OrthoDB" id="3252468at2"/>
<feature type="transmembrane region" description="Helical" evidence="4">
    <location>
        <begin position="27"/>
        <end position="47"/>
    </location>
</feature>
<evidence type="ECO:0000256" key="3">
    <source>
        <dbReference type="ARBA" id="ARBA00022801"/>
    </source>
</evidence>
<evidence type="ECO:0000256" key="2">
    <source>
        <dbReference type="ARBA" id="ARBA00022729"/>
    </source>
</evidence>
<keyword evidence="4" id="KW-0812">Transmembrane</keyword>
<evidence type="ECO:0000259" key="5">
    <source>
        <dbReference type="Pfam" id="PF08386"/>
    </source>
</evidence>
<dbReference type="AlphaFoldDB" id="A0A4P6KEA8"/>
<accession>A0A4P6KEA8</accession>
<keyword evidence="3 6" id="KW-0378">Hydrolase</keyword>
<sequence>MSETQTLETAATPATPATRRRPWRATVAILAACALAFSGCGILPQLLAAPGGSNAPAELPAAPDGTVEGYGAQRPNWVDCDNGMQCADVYAPLDWSDPGGERITLRLVKHPATGGEPMGTLFVNPGGPGASGAEYVANGIDGTIAEEVQRAYDVIGWDPRGVGASTPVRCFDAAGMDEFLFGLGDAGDLEPGSDAWIATALDEAEQFGAACKEGTGALLGHVDTASTVRDLDMLRAISGDPALNYLGFSYGTYIGARYADAFPDRVGRLVLDGAMDPSAGLADVVREQTRGFELALRAYTSDCLQRSGCPLSGTVDEAMASIGELLDRVEASPLQGSDGRMLSVGTMLTATITPLYSQSNWGYLDRLWESVAQGDADVALSLADFYYDRVDGRYLSNSTEAFSAINCLDYPSDPDPERMRAEAAELAEIAPTIGRFQGYGDIACAAWPVAGAAERGGVVAAGADPILVVGTTGDPATPYRWAESLAQQLESGVLVTYEGEGHTAYGESECIGRVVDDYLLTGAVPAADPRCS</sequence>
<evidence type="ECO:0000313" key="7">
    <source>
        <dbReference type="Proteomes" id="UP000289260"/>
    </source>
</evidence>